<dbReference type="Proteomes" id="UP000007646">
    <property type="component" value="Unassembled WGS sequence"/>
</dbReference>
<accession>G3U185</accession>
<organism evidence="1 2">
    <name type="scientific">Loxodonta africana</name>
    <name type="common">African elephant</name>
    <dbReference type="NCBI Taxonomy" id="9785"/>
    <lineage>
        <taxon>Eukaryota</taxon>
        <taxon>Metazoa</taxon>
        <taxon>Chordata</taxon>
        <taxon>Craniata</taxon>
        <taxon>Vertebrata</taxon>
        <taxon>Euteleostomi</taxon>
        <taxon>Mammalia</taxon>
        <taxon>Eutheria</taxon>
        <taxon>Afrotheria</taxon>
        <taxon>Proboscidea</taxon>
        <taxon>Elephantidae</taxon>
        <taxon>Loxodonta</taxon>
    </lineage>
</organism>
<dbReference type="STRING" id="9785.ENSLAFP00000021593"/>
<dbReference type="Ensembl" id="ENSLAFT00000032354.1">
    <property type="protein sequence ID" value="ENSLAFP00000021593.1"/>
    <property type="gene ID" value="ENSLAFG00000031226.1"/>
</dbReference>
<name>G3U185_LOXAF</name>
<dbReference type="HOGENOM" id="CLU_3263114_0_0_1"/>
<dbReference type="AlphaFoldDB" id="G3U185"/>
<dbReference type="InParanoid" id="G3U185"/>
<protein>
    <submittedName>
        <fullName evidence="1">Uncharacterized protein</fullName>
    </submittedName>
</protein>
<reference evidence="1" key="2">
    <citation type="submission" date="2025-08" db="UniProtKB">
        <authorList>
            <consortium name="Ensembl"/>
        </authorList>
    </citation>
    <scope>IDENTIFICATION</scope>
    <source>
        <strain evidence="1">Isolate ISIS603380</strain>
    </source>
</reference>
<evidence type="ECO:0000313" key="2">
    <source>
        <dbReference type="Proteomes" id="UP000007646"/>
    </source>
</evidence>
<dbReference type="eggNOG" id="KOG2952">
    <property type="taxonomic scope" value="Eukaryota"/>
</dbReference>
<evidence type="ECO:0000313" key="1">
    <source>
        <dbReference type="Ensembl" id="ENSLAFP00000021593.1"/>
    </source>
</evidence>
<proteinExistence type="predicted"/>
<keyword evidence="2" id="KW-1185">Reference proteome</keyword>
<reference evidence="1 2" key="1">
    <citation type="submission" date="2009-06" db="EMBL/GenBank/DDBJ databases">
        <title>The Genome Sequence of Loxodonta africana (African elephant).</title>
        <authorList>
            <person name="Di Palma F."/>
            <person name="Heiman D."/>
            <person name="Young S."/>
            <person name="Johnson J."/>
            <person name="Lander E.S."/>
            <person name="Lindblad-Toh K."/>
        </authorList>
    </citation>
    <scope>NUCLEOTIDE SEQUENCE [LARGE SCALE GENOMIC DNA]</scope>
    <source>
        <strain evidence="1 2">Isolate ISIS603380</strain>
    </source>
</reference>
<reference evidence="1" key="3">
    <citation type="submission" date="2025-09" db="UniProtKB">
        <authorList>
            <consortium name="Ensembl"/>
        </authorList>
    </citation>
    <scope>IDENTIFICATION</scope>
    <source>
        <strain evidence="1">Isolate ISIS603380</strain>
    </source>
</reference>
<sequence>NYTKICANCADVPENASNFDKECTCTVPFYLPEKMPVNEIQE</sequence>